<dbReference type="GO" id="GO:0001006">
    <property type="term" value="F:RNA polymerase III type 3 promoter sequence-specific DNA binding"/>
    <property type="evidence" value="ECO:0007669"/>
    <property type="project" value="TreeGrafter"/>
</dbReference>
<dbReference type="InterPro" id="IPR051575">
    <property type="entry name" value="Myb-like_DNA-bd"/>
</dbReference>
<feature type="domain" description="Myb-like" evidence="6">
    <location>
        <begin position="338"/>
        <end position="391"/>
    </location>
</feature>
<dbReference type="STRING" id="47427.A0A2H3E464"/>
<evidence type="ECO:0000259" key="6">
    <source>
        <dbReference type="PROSITE" id="PS50090"/>
    </source>
</evidence>
<dbReference type="SMART" id="SM00717">
    <property type="entry name" value="SANT"/>
    <property type="match status" value="4"/>
</dbReference>
<keyword evidence="3" id="KW-0804">Transcription</keyword>
<reference evidence="9" key="1">
    <citation type="journal article" date="2017" name="Nat. Ecol. Evol.">
        <title>Genome expansion and lineage-specific genetic innovations in the forest pathogenic fungi Armillaria.</title>
        <authorList>
            <person name="Sipos G."/>
            <person name="Prasanna A.N."/>
            <person name="Walter M.C."/>
            <person name="O'Connor E."/>
            <person name="Balint B."/>
            <person name="Krizsan K."/>
            <person name="Kiss B."/>
            <person name="Hess J."/>
            <person name="Varga T."/>
            <person name="Slot J."/>
            <person name="Riley R."/>
            <person name="Boka B."/>
            <person name="Rigling D."/>
            <person name="Barry K."/>
            <person name="Lee J."/>
            <person name="Mihaltcheva S."/>
            <person name="LaButti K."/>
            <person name="Lipzen A."/>
            <person name="Waldron R."/>
            <person name="Moloney N.M."/>
            <person name="Sperisen C."/>
            <person name="Kredics L."/>
            <person name="Vagvoelgyi C."/>
            <person name="Patrignani A."/>
            <person name="Fitzpatrick D."/>
            <person name="Nagy I."/>
            <person name="Doyle S."/>
            <person name="Anderson J.B."/>
            <person name="Grigoriev I.V."/>
            <person name="Gueldener U."/>
            <person name="Muensterkoetter M."/>
            <person name="Nagy L.G."/>
        </authorList>
    </citation>
    <scope>NUCLEOTIDE SEQUENCE [LARGE SCALE GENOMIC DNA]</scope>
    <source>
        <strain evidence="9">Ar21-2</strain>
    </source>
</reference>
<protein>
    <submittedName>
        <fullName evidence="8">Uncharacterized protein</fullName>
    </submittedName>
</protein>
<feature type="domain" description="HTH myb-type" evidence="7">
    <location>
        <begin position="290"/>
        <end position="344"/>
    </location>
</feature>
<evidence type="ECO:0000313" key="8">
    <source>
        <dbReference type="EMBL" id="PBL02240.1"/>
    </source>
</evidence>
<feature type="domain" description="Myb-like" evidence="6">
    <location>
        <begin position="245"/>
        <end position="288"/>
    </location>
</feature>
<dbReference type="GO" id="GO:0019185">
    <property type="term" value="C:snRNA-activating protein complex"/>
    <property type="evidence" value="ECO:0007669"/>
    <property type="project" value="TreeGrafter"/>
</dbReference>
<dbReference type="GO" id="GO:0042796">
    <property type="term" value="P:snRNA transcription by RNA polymerase III"/>
    <property type="evidence" value="ECO:0007669"/>
    <property type="project" value="TreeGrafter"/>
</dbReference>
<feature type="domain" description="Myb-like" evidence="6">
    <location>
        <begin position="190"/>
        <end position="241"/>
    </location>
</feature>
<dbReference type="PANTHER" id="PTHR46621">
    <property type="entry name" value="SNRNA-ACTIVATING PROTEIN COMPLEX SUBUNIT 4"/>
    <property type="match status" value="1"/>
</dbReference>
<evidence type="ECO:0000256" key="4">
    <source>
        <dbReference type="ARBA" id="ARBA00023242"/>
    </source>
</evidence>
<dbReference type="GO" id="GO:0000978">
    <property type="term" value="F:RNA polymerase II cis-regulatory region sequence-specific DNA binding"/>
    <property type="evidence" value="ECO:0007669"/>
    <property type="project" value="TreeGrafter"/>
</dbReference>
<dbReference type="CDD" id="cd00167">
    <property type="entry name" value="SANT"/>
    <property type="match status" value="4"/>
</dbReference>
<evidence type="ECO:0000256" key="5">
    <source>
        <dbReference type="SAM" id="MobiDB-lite"/>
    </source>
</evidence>
<dbReference type="Gene3D" id="1.10.10.60">
    <property type="entry name" value="Homeodomain-like"/>
    <property type="match status" value="4"/>
</dbReference>
<keyword evidence="1" id="KW-0805">Transcription regulation</keyword>
<dbReference type="Pfam" id="PF00249">
    <property type="entry name" value="Myb_DNA-binding"/>
    <property type="match status" value="3"/>
</dbReference>
<name>A0A2H3E464_ARMGA</name>
<feature type="region of interest" description="Disordered" evidence="5">
    <location>
        <begin position="444"/>
        <end position="560"/>
    </location>
</feature>
<dbReference type="GO" id="GO:0042795">
    <property type="term" value="P:snRNA transcription by RNA polymerase II"/>
    <property type="evidence" value="ECO:0007669"/>
    <property type="project" value="TreeGrafter"/>
</dbReference>
<dbReference type="EMBL" id="KZ293645">
    <property type="protein sequence ID" value="PBL02240.1"/>
    <property type="molecule type" value="Genomic_DNA"/>
</dbReference>
<dbReference type="Proteomes" id="UP000217790">
    <property type="component" value="Unassembled WGS sequence"/>
</dbReference>
<dbReference type="OrthoDB" id="2143914at2759"/>
<dbReference type="PROSITE" id="PS50090">
    <property type="entry name" value="MYB_LIKE"/>
    <property type="match status" value="4"/>
</dbReference>
<evidence type="ECO:0000256" key="1">
    <source>
        <dbReference type="ARBA" id="ARBA00023015"/>
    </source>
</evidence>
<dbReference type="InterPro" id="IPR001005">
    <property type="entry name" value="SANT/Myb"/>
</dbReference>
<feature type="domain" description="Myb-like" evidence="6">
    <location>
        <begin position="290"/>
        <end position="336"/>
    </location>
</feature>
<dbReference type="PROSITE" id="PS51294">
    <property type="entry name" value="HTH_MYB"/>
    <property type="match status" value="3"/>
</dbReference>
<evidence type="ECO:0000259" key="7">
    <source>
        <dbReference type="PROSITE" id="PS51294"/>
    </source>
</evidence>
<dbReference type="InParanoid" id="A0A2H3E464"/>
<keyword evidence="9" id="KW-1185">Reference proteome</keyword>
<dbReference type="AlphaFoldDB" id="A0A2H3E464"/>
<proteinExistence type="predicted"/>
<sequence length="560" mass="62783">MTTSLIHDLLTPAIDTAKAHQYALTQYADALSAELDELDKLLKAAERDGGDADEDLRLQVQVVGAKKPAGPVASSELVNPSSPFYEESMQRTRYLAWTTVRPMKAKELAALDEGVKNENTRLKALETRDRGASDIDILHNTEGINWTIIAEKVDLYPDILRILINLQVSDASTAKWTADEVRFKWMADRHPRINHSEWTDEEIEQLKSIAQETKVDWVQVAKDLGTNRIPLDCMRKAIQLRQRPKHAWKKRIDDRLEEAVQKYGVANWSLVARYVSNDLNAVQCEARYVRLHLDRRPWTAAEDARLYLAVAGYGQSWVDVANAMQGRTNDQCRDRWIERQKAASVWTEDDDRRLVELVEQFGTLGRWKAIAGEMGGGRIDVNCRSRYNKIKPTPPPEPQKKSKGKEKEGTPVWKQPPTYALSAPVSVAAPSAVPVLTTWALNPRTRGNQAVPNPAPRAWPNAVPSQQPIPFDTEPSASASQSAPVDSDAMDVDPVVPQQTPKPRSQEKDANDDMMDVDCETAPKPKPRGRPKKTHTVEADVPTTAVKGLRRSVRGKDKEK</sequence>
<accession>A0A2H3E464</accession>
<keyword evidence="2" id="KW-0238">DNA-binding</keyword>
<dbReference type="InterPro" id="IPR009057">
    <property type="entry name" value="Homeodomain-like_sf"/>
</dbReference>
<dbReference type="OMA" id="VDCMRHA"/>
<organism evidence="8 9">
    <name type="scientific">Armillaria gallica</name>
    <name type="common">Bulbous honey fungus</name>
    <name type="synonym">Armillaria bulbosa</name>
    <dbReference type="NCBI Taxonomy" id="47427"/>
    <lineage>
        <taxon>Eukaryota</taxon>
        <taxon>Fungi</taxon>
        <taxon>Dikarya</taxon>
        <taxon>Basidiomycota</taxon>
        <taxon>Agaricomycotina</taxon>
        <taxon>Agaricomycetes</taxon>
        <taxon>Agaricomycetidae</taxon>
        <taxon>Agaricales</taxon>
        <taxon>Marasmiineae</taxon>
        <taxon>Physalacriaceae</taxon>
        <taxon>Armillaria</taxon>
    </lineage>
</organism>
<feature type="domain" description="HTH myb-type" evidence="7">
    <location>
        <begin position="346"/>
        <end position="395"/>
    </location>
</feature>
<evidence type="ECO:0000256" key="3">
    <source>
        <dbReference type="ARBA" id="ARBA00023163"/>
    </source>
</evidence>
<feature type="compositionally biased region" description="Polar residues" evidence="5">
    <location>
        <begin position="475"/>
        <end position="484"/>
    </location>
</feature>
<evidence type="ECO:0000256" key="2">
    <source>
        <dbReference type="ARBA" id="ARBA00023125"/>
    </source>
</evidence>
<keyword evidence="4" id="KW-0539">Nucleus</keyword>
<dbReference type="InterPro" id="IPR017930">
    <property type="entry name" value="Myb_dom"/>
</dbReference>
<feature type="compositionally biased region" description="Basic residues" evidence="5">
    <location>
        <begin position="525"/>
        <end position="534"/>
    </location>
</feature>
<gene>
    <name evidence="8" type="ORF">ARMGADRAFT_1071728</name>
</gene>
<evidence type="ECO:0000313" key="9">
    <source>
        <dbReference type="Proteomes" id="UP000217790"/>
    </source>
</evidence>
<dbReference type="SUPFAM" id="SSF46689">
    <property type="entry name" value="Homeodomain-like"/>
    <property type="match status" value="3"/>
</dbReference>
<dbReference type="PANTHER" id="PTHR46621:SF1">
    <property type="entry name" value="SNRNA-ACTIVATING PROTEIN COMPLEX SUBUNIT 4"/>
    <property type="match status" value="1"/>
</dbReference>
<feature type="region of interest" description="Disordered" evidence="5">
    <location>
        <begin position="386"/>
        <end position="417"/>
    </location>
</feature>
<feature type="domain" description="HTH myb-type" evidence="7">
    <location>
        <begin position="190"/>
        <end position="245"/>
    </location>
</feature>